<feature type="transmembrane region" description="Helical" evidence="7">
    <location>
        <begin position="278"/>
        <end position="302"/>
    </location>
</feature>
<evidence type="ECO:0000256" key="7">
    <source>
        <dbReference type="SAM" id="Phobius"/>
    </source>
</evidence>
<feature type="transmembrane region" description="Helical" evidence="7">
    <location>
        <begin position="82"/>
        <end position="103"/>
    </location>
</feature>
<feature type="region of interest" description="Disordered" evidence="6">
    <location>
        <begin position="14"/>
        <end position="70"/>
    </location>
</feature>
<feature type="compositionally biased region" description="Low complexity" evidence="6">
    <location>
        <begin position="51"/>
        <end position="70"/>
    </location>
</feature>
<dbReference type="Proteomes" id="UP001321749">
    <property type="component" value="Unassembled WGS sequence"/>
</dbReference>
<gene>
    <name evidence="8" type="ORF">QBC42DRAFT_337527</name>
</gene>
<evidence type="ECO:0000256" key="5">
    <source>
        <dbReference type="ARBA" id="ARBA00023136"/>
    </source>
</evidence>
<reference evidence="8" key="1">
    <citation type="journal article" date="2023" name="Mol. Phylogenet. Evol.">
        <title>Genome-scale phylogeny and comparative genomics of the fungal order Sordariales.</title>
        <authorList>
            <person name="Hensen N."/>
            <person name="Bonometti L."/>
            <person name="Westerberg I."/>
            <person name="Brannstrom I.O."/>
            <person name="Guillou S."/>
            <person name="Cros-Aarteil S."/>
            <person name="Calhoun S."/>
            <person name="Haridas S."/>
            <person name="Kuo A."/>
            <person name="Mondo S."/>
            <person name="Pangilinan J."/>
            <person name="Riley R."/>
            <person name="LaButti K."/>
            <person name="Andreopoulos B."/>
            <person name="Lipzen A."/>
            <person name="Chen C."/>
            <person name="Yan M."/>
            <person name="Daum C."/>
            <person name="Ng V."/>
            <person name="Clum A."/>
            <person name="Steindorff A."/>
            <person name="Ohm R.A."/>
            <person name="Martin F."/>
            <person name="Silar P."/>
            <person name="Natvig D.O."/>
            <person name="Lalanne C."/>
            <person name="Gautier V."/>
            <person name="Ament-Velasquez S.L."/>
            <person name="Kruys A."/>
            <person name="Hutchinson M.I."/>
            <person name="Powell A.J."/>
            <person name="Barry K."/>
            <person name="Miller A.N."/>
            <person name="Grigoriev I.V."/>
            <person name="Debuchy R."/>
            <person name="Gladieux P."/>
            <person name="Hiltunen Thoren M."/>
            <person name="Johannesson H."/>
        </authorList>
    </citation>
    <scope>NUCLEOTIDE SEQUENCE</scope>
    <source>
        <strain evidence="8">PSN324</strain>
    </source>
</reference>
<name>A0AAV9HTW2_9PEZI</name>
<keyword evidence="9" id="KW-1185">Reference proteome</keyword>
<feature type="transmembrane region" description="Helical" evidence="7">
    <location>
        <begin position="243"/>
        <end position="266"/>
    </location>
</feature>
<evidence type="ECO:0000313" key="8">
    <source>
        <dbReference type="EMBL" id="KAK4463520.1"/>
    </source>
</evidence>
<dbReference type="GO" id="GO:0012505">
    <property type="term" value="C:endomembrane system"/>
    <property type="evidence" value="ECO:0007669"/>
    <property type="project" value="UniProtKB-SubCell"/>
</dbReference>
<feature type="compositionally biased region" description="Low complexity" evidence="6">
    <location>
        <begin position="145"/>
        <end position="170"/>
    </location>
</feature>
<dbReference type="GO" id="GO:0030026">
    <property type="term" value="P:intracellular manganese ion homeostasis"/>
    <property type="evidence" value="ECO:0007669"/>
    <property type="project" value="InterPro"/>
</dbReference>
<dbReference type="Pfam" id="PF01988">
    <property type="entry name" value="VIT1"/>
    <property type="match status" value="2"/>
</dbReference>
<evidence type="ECO:0000256" key="1">
    <source>
        <dbReference type="ARBA" id="ARBA00004127"/>
    </source>
</evidence>
<evidence type="ECO:0000256" key="6">
    <source>
        <dbReference type="SAM" id="MobiDB-lite"/>
    </source>
</evidence>
<comment type="subcellular location">
    <subcellularLocation>
        <location evidence="1">Endomembrane system</location>
        <topology evidence="1">Multi-pass membrane protein</topology>
    </subcellularLocation>
</comment>
<keyword evidence="3 7" id="KW-0812">Transmembrane</keyword>
<sequence>MAPLNQHLNRLMGIGREASPKSNPDGSSLPLYEPLRIAPSIPRESSSSADTSIPYSPSSTTGTTTSASPHPKLSLSAFLSNLTLGFADGLTVPFALTAGLSSLGSTKTVIYAGMAEICAGSISMGIGGYLAARGEDRHKPPPPSSSSSSSPSSSSSSLASSSHHSPSIEGLLDPELESELEEDEKSSTLILAAELRLQVEGMNLPAELEEEVLRHLRAGAAGEPQPALMLLVDEEQQRKESPVLAGVSVSLGYLLGGALPLFPYFFLSADEDPVRKGLAASFVVCVIALFVFGFGKEFVLGYDAADMGTRTRERTPVTKWSSTKGRLKACAWEGAQMVVLGSVAAGAAVLCVRAFEGWQ</sequence>
<reference evidence="8" key="2">
    <citation type="submission" date="2023-06" db="EMBL/GenBank/DDBJ databases">
        <authorList>
            <consortium name="Lawrence Berkeley National Laboratory"/>
            <person name="Mondo S.J."/>
            <person name="Hensen N."/>
            <person name="Bonometti L."/>
            <person name="Westerberg I."/>
            <person name="Brannstrom I.O."/>
            <person name="Guillou S."/>
            <person name="Cros-Aarteil S."/>
            <person name="Calhoun S."/>
            <person name="Haridas S."/>
            <person name="Kuo A."/>
            <person name="Pangilinan J."/>
            <person name="Riley R."/>
            <person name="Labutti K."/>
            <person name="Andreopoulos B."/>
            <person name="Lipzen A."/>
            <person name="Chen C."/>
            <person name="Yanf M."/>
            <person name="Daum C."/>
            <person name="Ng V."/>
            <person name="Clum A."/>
            <person name="Steindorff A."/>
            <person name="Ohm R."/>
            <person name="Martin F."/>
            <person name="Silar P."/>
            <person name="Natvig D."/>
            <person name="Lalanne C."/>
            <person name="Gautier V."/>
            <person name="Ament-Velasquez S.L."/>
            <person name="Kruys A."/>
            <person name="Hutchinson M.I."/>
            <person name="Powell A.J."/>
            <person name="Barry K."/>
            <person name="Miller A.N."/>
            <person name="Grigoriev I.V."/>
            <person name="Debuchy R."/>
            <person name="Gladieux P."/>
            <person name="Thoren M.H."/>
            <person name="Johannesson H."/>
        </authorList>
    </citation>
    <scope>NUCLEOTIDE SEQUENCE</scope>
    <source>
        <strain evidence="8">PSN324</strain>
    </source>
</reference>
<evidence type="ECO:0000256" key="4">
    <source>
        <dbReference type="ARBA" id="ARBA00022989"/>
    </source>
</evidence>
<dbReference type="AlphaFoldDB" id="A0AAV9HTW2"/>
<organism evidence="8 9">
    <name type="scientific">Cladorrhinum samala</name>
    <dbReference type="NCBI Taxonomy" id="585594"/>
    <lineage>
        <taxon>Eukaryota</taxon>
        <taxon>Fungi</taxon>
        <taxon>Dikarya</taxon>
        <taxon>Ascomycota</taxon>
        <taxon>Pezizomycotina</taxon>
        <taxon>Sordariomycetes</taxon>
        <taxon>Sordariomycetidae</taxon>
        <taxon>Sordariales</taxon>
        <taxon>Podosporaceae</taxon>
        <taxon>Cladorrhinum</taxon>
    </lineage>
</organism>
<keyword evidence="4 7" id="KW-1133">Transmembrane helix</keyword>
<dbReference type="EMBL" id="MU864958">
    <property type="protein sequence ID" value="KAK4463520.1"/>
    <property type="molecule type" value="Genomic_DNA"/>
</dbReference>
<feature type="region of interest" description="Disordered" evidence="6">
    <location>
        <begin position="133"/>
        <end position="170"/>
    </location>
</feature>
<keyword evidence="5 7" id="KW-0472">Membrane</keyword>
<dbReference type="InterPro" id="IPR008217">
    <property type="entry name" value="Ccc1_fam"/>
</dbReference>
<dbReference type="GO" id="GO:0005384">
    <property type="term" value="F:manganese ion transmembrane transporter activity"/>
    <property type="evidence" value="ECO:0007669"/>
    <property type="project" value="InterPro"/>
</dbReference>
<evidence type="ECO:0000256" key="2">
    <source>
        <dbReference type="ARBA" id="ARBA00007049"/>
    </source>
</evidence>
<feature type="transmembrane region" description="Helical" evidence="7">
    <location>
        <begin position="109"/>
        <end position="132"/>
    </location>
</feature>
<evidence type="ECO:0000313" key="9">
    <source>
        <dbReference type="Proteomes" id="UP001321749"/>
    </source>
</evidence>
<proteinExistence type="inferred from homology"/>
<protein>
    <submittedName>
        <fullName evidence="8">VIT family-domain-containing protein</fullName>
    </submittedName>
</protein>
<comment type="similarity">
    <text evidence="2">Belongs to the CCC1 family.</text>
</comment>
<accession>A0AAV9HTW2</accession>
<evidence type="ECO:0000256" key="3">
    <source>
        <dbReference type="ARBA" id="ARBA00022692"/>
    </source>
</evidence>
<comment type="caution">
    <text evidence="8">The sequence shown here is derived from an EMBL/GenBank/DDBJ whole genome shotgun (WGS) entry which is preliminary data.</text>
</comment>
<dbReference type="PANTHER" id="PTHR31851">
    <property type="entry name" value="FE(2+)/MN(2+) TRANSPORTER PCL1"/>
    <property type="match status" value="1"/>
</dbReference>